<dbReference type="CDD" id="cd06225">
    <property type="entry name" value="HAMP"/>
    <property type="match status" value="1"/>
</dbReference>
<keyword evidence="8" id="KW-0547">Nucleotide-binding</keyword>
<dbReference type="SUPFAM" id="SSF55874">
    <property type="entry name" value="ATPase domain of HSP90 chaperone/DNA topoisomerase II/histidine kinase"/>
    <property type="match status" value="1"/>
</dbReference>
<dbReference type="InterPro" id="IPR003594">
    <property type="entry name" value="HATPase_dom"/>
</dbReference>
<dbReference type="SUPFAM" id="SSF158472">
    <property type="entry name" value="HAMP domain-like"/>
    <property type="match status" value="1"/>
</dbReference>
<evidence type="ECO:0000256" key="1">
    <source>
        <dbReference type="ARBA" id="ARBA00000085"/>
    </source>
</evidence>
<evidence type="ECO:0000256" key="5">
    <source>
        <dbReference type="ARBA" id="ARBA00022553"/>
    </source>
</evidence>
<keyword evidence="9 16" id="KW-0418">Kinase</keyword>
<dbReference type="Pfam" id="PF02518">
    <property type="entry name" value="HATPase_c"/>
    <property type="match status" value="1"/>
</dbReference>
<gene>
    <name evidence="15" type="ORF">C1876_11650</name>
    <name evidence="16" type="ORF">DMP09_04190</name>
</gene>
<dbReference type="Proteomes" id="UP000270112">
    <property type="component" value="Unassembled WGS sequence"/>
</dbReference>
<reference evidence="15 17" key="1">
    <citation type="journal article" date="2018" name="Elife">
        <title>Discovery and characterization of a prevalent human gut bacterial enzyme sufficient for the inactivation of a family of plant toxins.</title>
        <authorList>
            <person name="Koppel N."/>
            <person name="Bisanz J.E."/>
            <person name="Pandelia M.E."/>
            <person name="Turnbaugh P.J."/>
            <person name="Balskus E.P."/>
        </authorList>
    </citation>
    <scope>NUCLEOTIDE SEQUENCE [LARGE SCALE GENOMIC DNA]</scope>
    <source>
        <strain evidence="15 17">DSM 16107</strain>
    </source>
</reference>
<evidence type="ECO:0000256" key="6">
    <source>
        <dbReference type="ARBA" id="ARBA00022679"/>
    </source>
</evidence>
<dbReference type="GO" id="GO:0005886">
    <property type="term" value="C:plasma membrane"/>
    <property type="evidence" value="ECO:0007669"/>
    <property type="project" value="UniProtKB-SubCell"/>
</dbReference>
<dbReference type="Proteomes" id="UP000253817">
    <property type="component" value="Unassembled WGS sequence"/>
</dbReference>
<feature type="transmembrane region" description="Helical" evidence="12">
    <location>
        <begin position="235"/>
        <end position="261"/>
    </location>
</feature>
<keyword evidence="12" id="KW-0472">Membrane</keyword>
<dbReference type="InterPro" id="IPR050980">
    <property type="entry name" value="2C_sensor_his_kinase"/>
</dbReference>
<dbReference type="InterPro" id="IPR003660">
    <property type="entry name" value="HAMP_dom"/>
</dbReference>
<dbReference type="InterPro" id="IPR036890">
    <property type="entry name" value="HATPase_C_sf"/>
</dbReference>
<dbReference type="GO" id="GO:0000155">
    <property type="term" value="F:phosphorelay sensor kinase activity"/>
    <property type="evidence" value="ECO:0007669"/>
    <property type="project" value="InterPro"/>
</dbReference>
<keyword evidence="7 12" id="KW-0812">Transmembrane</keyword>
<evidence type="ECO:0000256" key="9">
    <source>
        <dbReference type="ARBA" id="ARBA00022777"/>
    </source>
</evidence>
<dbReference type="Pfam" id="PF00512">
    <property type="entry name" value="HisKA"/>
    <property type="match status" value="1"/>
</dbReference>
<protein>
    <recommendedName>
        <fullName evidence="3">histidine kinase</fullName>
        <ecNumber evidence="3">2.7.13.3</ecNumber>
    </recommendedName>
</protein>
<evidence type="ECO:0000256" key="7">
    <source>
        <dbReference type="ARBA" id="ARBA00022692"/>
    </source>
</evidence>
<dbReference type="PANTHER" id="PTHR44936:SF10">
    <property type="entry name" value="SENSOR PROTEIN RSTB"/>
    <property type="match status" value="1"/>
</dbReference>
<dbReference type="GO" id="GO:0005524">
    <property type="term" value="F:ATP binding"/>
    <property type="evidence" value="ECO:0007669"/>
    <property type="project" value="UniProtKB-KW"/>
</dbReference>
<evidence type="ECO:0000256" key="4">
    <source>
        <dbReference type="ARBA" id="ARBA00022475"/>
    </source>
</evidence>
<dbReference type="EMBL" id="QICC01000010">
    <property type="protein sequence ID" value="RNM42552.1"/>
    <property type="molecule type" value="Genomic_DNA"/>
</dbReference>
<dbReference type="CDD" id="cd00075">
    <property type="entry name" value="HATPase"/>
    <property type="match status" value="1"/>
</dbReference>
<evidence type="ECO:0000256" key="10">
    <source>
        <dbReference type="ARBA" id="ARBA00022840"/>
    </source>
</evidence>
<dbReference type="SMART" id="SM00387">
    <property type="entry name" value="HATPase_c"/>
    <property type="match status" value="1"/>
</dbReference>
<keyword evidence="6" id="KW-0808">Transferase</keyword>
<evidence type="ECO:0000259" key="14">
    <source>
        <dbReference type="PROSITE" id="PS50885"/>
    </source>
</evidence>
<dbReference type="PANTHER" id="PTHR44936">
    <property type="entry name" value="SENSOR PROTEIN CREC"/>
    <property type="match status" value="1"/>
</dbReference>
<evidence type="ECO:0000256" key="11">
    <source>
        <dbReference type="ARBA" id="ARBA00022989"/>
    </source>
</evidence>
<dbReference type="EMBL" id="PPTT01000020">
    <property type="protein sequence ID" value="RDB67903.1"/>
    <property type="molecule type" value="Genomic_DNA"/>
</dbReference>
<evidence type="ECO:0000256" key="2">
    <source>
        <dbReference type="ARBA" id="ARBA00004651"/>
    </source>
</evidence>
<dbReference type="Gene3D" id="6.10.340.10">
    <property type="match status" value="1"/>
</dbReference>
<dbReference type="SUPFAM" id="SSF47384">
    <property type="entry name" value="Homodimeric domain of signal transducing histidine kinase"/>
    <property type="match status" value="1"/>
</dbReference>
<evidence type="ECO:0000313" key="18">
    <source>
        <dbReference type="Proteomes" id="UP000270112"/>
    </source>
</evidence>
<reference evidence="16" key="3">
    <citation type="journal article" date="2019" name="Microbiol. Resour. Announc.">
        <title>Draft Genome Sequences of Type Strains of Gordonibacter faecihominis, Paraeggerthella hongkongensis, Parvibacter caecicola,Slackia equolifaciens, Slackia faecicanis, and Slackia isoflavoniconvertens.</title>
        <authorList>
            <person name="Danylec N."/>
            <person name="Stoll D.A."/>
            <person name="Dotsch A."/>
            <person name="Huch M."/>
        </authorList>
    </citation>
    <scope>NUCLEOTIDE SEQUENCE</scope>
    <source>
        <strain evidence="16">DSM 16107</strain>
    </source>
</reference>
<dbReference type="OrthoDB" id="9786919at2"/>
<feature type="transmembrane region" description="Helical" evidence="12">
    <location>
        <begin position="39"/>
        <end position="62"/>
    </location>
</feature>
<dbReference type="InterPro" id="IPR036097">
    <property type="entry name" value="HisK_dim/P_sf"/>
</dbReference>
<dbReference type="InterPro" id="IPR005467">
    <property type="entry name" value="His_kinase_dom"/>
</dbReference>
<dbReference type="CDD" id="cd00082">
    <property type="entry name" value="HisKA"/>
    <property type="match status" value="1"/>
</dbReference>
<keyword evidence="11 12" id="KW-1133">Transmembrane helix</keyword>
<feature type="domain" description="Histidine kinase" evidence="13">
    <location>
        <begin position="334"/>
        <end position="541"/>
    </location>
</feature>
<keyword evidence="10" id="KW-0067">ATP-binding</keyword>
<accession>A0A3N0J1T3</accession>
<evidence type="ECO:0000256" key="8">
    <source>
        <dbReference type="ARBA" id="ARBA00022741"/>
    </source>
</evidence>
<dbReference type="SMART" id="SM00388">
    <property type="entry name" value="HisKA"/>
    <property type="match status" value="1"/>
</dbReference>
<evidence type="ECO:0000259" key="13">
    <source>
        <dbReference type="PROSITE" id="PS50109"/>
    </source>
</evidence>
<keyword evidence="17" id="KW-1185">Reference proteome</keyword>
<dbReference type="RefSeq" id="WP_114546898.1">
    <property type="nucleotide sequence ID" value="NZ_PPTT01000020.1"/>
</dbReference>
<sequence>MARVAGSPDGGRAPHPDERPSVFARIRHSWRNASLKTSFMVYMLVFLLIALVVSSATASVFASLQNDATRDAYEMSGLYLYDESTDSLVPARAVEIDENGSSVFVQTVRDDMTSLPMRDVSPLTSITDASDYQYTSVTFGLSGSQSSDETSDALTIEAPEDEDLPAEDLSVEGLPVYDAQARARFYAWIEEHPESPYAAFFSADDDPAFDNGSSSGLLTSPIGYYLSTPPSDEALLLSSLFGTLTFLMFPLWFGLCIFAAARRFFQKRLQPGFTVLDEAASNIAHQDLDFVVAYDRDDELGRLASSFETMRASLAASQRSLWRTAEERKRLNAAFAHDLRTPLTILKGKIELLDAHLQTGDASPERLAASVSSLADQVKRLERYVEAMSGLQKLEDRTITAHDVPFDDAAIMIDDIGVALSAQHGRAFGLSVSPRCDRERPALRLDQSIVGEVAENLLSNAARYACARIDARMDVQDGSLVLIVEDDGPGFSPDALERGCAPFFSEAPSSDHFGLGLNIASLLCEKHGGGLVLENREPSGTEGGGGARVIARFSLECGDVDSR</sequence>
<dbReference type="InterPro" id="IPR003661">
    <property type="entry name" value="HisK_dim/P_dom"/>
</dbReference>
<feature type="domain" description="HAMP" evidence="14">
    <location>
        <begin position="276"/>
        <end position="319"/>
    </location>
</feature>
<dbReference type="PROSITE" id="PS50109">
    <property type="entry name" value="HIS_KIN"/>
    <property type="match status" value="1"/>
</dbReference>
<dbReference type="PROSITE" id="PS50885">
    <property type="entry name" value="HAMP"/>
    <property type="match status" value="1"/>
</dbReference>
<dbReference type="Gene3D" id="1.10.287.130">
    <property type="match status" value="1"/>
</dbReference>
<comment type="catalytic activity">
    <reaction evidence="1">
        <text>ATP + protein L-histidine = ADP + protein N-phospho-L-histidine.</text>
        <dbReference type="EC" id="2.7.13.3"/>
    </reaction>
</comment>
<name>A0A3N0J1T3_9ACTN</name>
<dbReference type="AlphaFoldDB" id="A0A3N0J1T3"/>
<dbReference type="Gene3D" id="3.30.565.10">
    <property type="entry name" value="Histidine kinase-like ATPase, C-terminal domain"/>
    <property type="match status" value="1"/>
</dbReference>
<keyword evidence="5" id="KW-0597">Phosphoprotein</keyword>
<evidence type="ECO:0000256" key="3">
    <source>
        <dbReference type="ARBA" id="ARBA00012438"/>
    </source>
</evidence>
<evidence type="ECO:0000313" key="16">
    <source>
        <dbReference type="EMBL" id="RNM42552.1"/>
    </source>
</evidence>
<dbReference type="Pfam" id="PF00672">
    <property type="entry name" value="HAMP"/>
    <property type="match status" value="1"/>
</dbReference>
<reference evidence="18" key="2">
    <citation type="submission" date="2018-05" db="EMBL/GenBank/DDBJ databases">
        <title>Genome Sequencing of selected type strains of the family Eggerthellaceae.</title>
        <authorList>
            <person name="Danylec N."/>
            <person name="Stoll D.A."/>
            <person name="Doetsch A."/>
            <person name="Huch M."/>
        </authorList>
    </citation>
    <scope>NUCLEOTIDE SEQUENCE [LARGE SCALE GENOMIC DNA]</scope>
    <source>
        <strain evidence="18">DSM 16107</strain>
    </source>
</reference>
<organism evidence="16 18">
    <name type="scientific">Eggerthella sinensis</name>
    <dbReference type="NCBI Taxonomy" id="242230"/>
    <lineage>
        <taxon>Bacteria</taxon>
        <taxon>Bacillati</taxon>
        <taxon>Actinomycetota</taxon>
        <taxon>Coriobacteriia</taxon>
        <taxon>Eggerthellales</taxon>
        <taxon>Eggerthellaceae</taxon>
        <taxon>Eggerthella</taxon>
    </lineage>
</organism>
<proteinExistence type="predicted"/>
<comment type="caution">
    <text evidence="16">The sequence shown here is derived from an EMBL/GenBank/DDBJ whole genome shotgun (WGS) entry which is preliminary data.</text>
</comment>
<dbReference type="EC" id="2.7.13.3" evidence="3"/>
<evidence type="ECO:0000313" key="15">
    <source>
        <dbReference type="EMBL" id="RDB67903.1"/>
    </source>
</evidence>
<evidence type="ECO:0000256" key="12">
    <source>
        <dbReference type="SAM" id="Phobius"/>
    </source>
</evidence>
<evidence type="ECO:0000313" key="17">
    <source>
        <dbReference type="Proteomes" id="UP000253817"/>
    </source>
</evidence>
<keyword evidence="4" id="KW-1003">Cell membrane</keyword>
<comment type="subcellular location">
    <subcellularLocation>
        <location evidence="2">Cell membrane</location>
        <topology evidence="2">Multi-pass membrane protein</topology>
    </subcellularLocation>
</comment>
<dbReference type="SMART" id="SM00304">
    <property type="entry name" value="HAMP"/>
    <property type="match status" value="1"/>
</dbReference>